<sequence length="178" mass="19725">MWAPYCVRHEFQGHRRIAADGWLSAGGHRREAVGGGCRRVVVGGWLSAGDRPLSPTQSAPFVAPPDGRERCRQGVLSVPRDAPESARSLCPPSLYLSLRVVSCVRRTPTVGAVGNARCRNVRRWTQACCVPRQDETQFNFSIPCTRHAPPLVLNVFLVLKVCLFFVRYNTPRCSLVVV</sequence>
<protein>
    <submittedName>
        <fullName evidence="1">Uncharacterized protein</fullName>
    </submittedName>
</protein>
<evidence type="ECO:0000313" key="1">
    <source>
        <dbReference type="EMBL" id="KAK2180186.1"/>
    </source>
</evidence>
<comment type="caution">
    <text evidence="1">The sequence shown here is derived from an EMBL/GenBank/DDBJ whole genome shotgun (WGS) entry which is preliminary data.</text>
</comment>
<dbReference type="Proteomes" id="UP001209878">
    <property type="component" value="Unassembled WGS sequence"/>
</dbReference>
<dbReference type="EMBL" id="JAODUO010000454">
    <property type="protein sequence ID" value="KAK2180186.1"/>
    <property type="molecule type" value="Genomic_DNA"/>
</dbReference>
<name>A0AAD9KZD5_RIDPI</name>
<organism evidence="1 2">
    <name type="scientific">Ridgeia piscesae</name>
    <name type="common">Tubeworm</name>
    <dbReference type="NCBI Taxonomy" id="27915"/>
    <lineage>
        <taxon>Eukaryota</taxon>
        <taxon>Metazoa</taxon>
        <taxon>Spiralia</taxon>
        <taxon>Lophotrochozoa</taxon>
        <taxon>Annelida</taxon>
        <taxon>Polychaeta</taxon>
        <taxon>Sedentaria</taxon>
        <taxon>Canalipalpata</taxon>
        <taxon>Sabellida</taxon>
        <taxon>Siboglinidae</taxon>
        <taxon>Ridgeia</taxon>
    </lineage>
</organism>
<evidence type="ECO:0000313" key="2">
    <source>
        <dbReference type="Proteomes" id="UP001209878"/>
    </source>
</evidence>
<accession>A0AAD9KZD5</accession>
<reference evidence="1" key="1">
    <citation type="journal article" date="2023" name="Mol. Biol. Evol.">
        <title>Third-Generation Sequencing Reveals the Adaptive Role of the Epigenome in Three Deep-Sea Polychaetes.</title>
        <authorList>
            <person name="Perez M."/>
            <person name="Aroh O."/>
            <person name="Sun Y."/>
            <person name="Lan Y."/>
            <person name="Juniper S.K."/>
            <person name="Young C.R."/>
            <person name="Angers B."/>
            <person name="Qian P.Y."/>
        </authorList>
    </citation>
    <scope>NUCLEOTIDE SEQUENCE</scope>
    <source>
        <strain evidence="1">R07B-5</strain>
    </source>
</reference>
<proteinExistence type="predicted"/>
<dbReference type="AlphaFoldDB" id="A0AAD9KZD5"/>
<keyword evidence="2" id="KW-1185">Reference proteome</keyword>
<gene>
    <name evidence="1" type="ORF">NP493_455g00024</name>
</gene>